<dbReference type="EMBL" id="JAEPRB010000051">
    <property type="protein sequence ID" value="KAG2223993.1"/>
    <property type="molecule type" value="Genomic_DNA"/>
</dbReference>
<evidence type="ECO:0000313" key="3">
    <source>
        <dbReference type="Proteomes" id="UP000646827"/>
    </source>
</evidence>
<evidence type="ECO:0000313" key="2">
    <source>
        <dbReference type="EMBL" id="KAG2223993.1"/>
    </source>
</evidence>
<dbReference type="SUPFAM" id="SSF52047">
    <property type="entry name" value="RNI-like"/>
    <property type="match status" value="1"/>
</dbReference>
<feature type="compositionally biased region" description="Low complexity" evidence="1">
    <location>
        <begin position="354"/>
        <end position="376"/>
    </location>
</feature>
<comment type="caution">
    <text evidence="2">The sequence shown here is derived from an EMBL/GenBank/DDBJ whole genome shotgun (WGS) entry which is preliminary data.</text>
</comment>
<protein>
    <submittedName>
        <fullName evidence="2">Uncharacterized protein</fullName>
    </submittedName>
</protein>
<keyword evidence="3" id="KW-1185">Reference proteome</keyword>
<feature type="region of interest" description="Disordered" evidence="1">
    <location>
        <begin position="1"/>
        <end position="28"/>
    </location>
</feature>
<dbReference type="OrthoDB" id="2242738at2759"/>
<sequence>MDVYDQEPSIMAKQHSNSNDIGSEEEQQAKPSYTFDRLTYLHIDAALHIEYRLRPILKKCPNLKYFIGPSHDSCAYQANTISTYSINSSATRRTRIAIEFNDLLLWCPKLAYYVGDRSYYRDEYPTLVKKNSNTDKVLGRNNLYHLSINEQQYGYNQTAQILYQHKDTLEYLKLHRGFMSSFREDSHDVDNDDEETNTDWSYVFDHYQLSRLQTLICDHIHFNTASIINLLNSCSETIKTLDISMGPDDRQSQHNRTRLNNSILSFDYFVLQHMHTLTQLYTLRLTSVLFKDKTSVVIMLKQLPCLENLTIRASTFLLPESAAIFLKNLKHLELWALNPSQSEAPRQRQRQRSQNRNNSTINTINTRNGNNNNENIIDNEYEDYEKPGVIEPGVFQSLAFMDGSKLETIQISGISNVPSMHSLPFTIASLSTLKYLELKLNGSPLFCVSHDDGGIALLDFAIMLRENTKCIEHLTLNQVRCVSYHALEVLGGLPKLKILNIRLLHPKVP</sequence>
<accession>A0A8H7S9L2</accession>
<gene>
    <name evidence="2" type="ORF">INT45_013450</name>
</gene>
<organism evidence="2 3">
    <name type="scientific">Circinella minor</name>
    <dbReference type="NCBI Taxonomy" id="1195481"/>
    <lineage>
        <taxon>Eukaryota</taxon>
        <taxon>Fungi</taxon>
        <taxon>Fungi incertae sedis</taxon>
        <taxon>Mucoromycota</taxon>
        <taxon>Mucoromycotina</taxon>
        <taxon>Mucoromycetes</taxon>
        <taxon>Mucorales</taxon>
        <taxon>Lichtheimiaceae</taxon>
        <taxon>Circinella</taxon>
    </lineage>
</organism>
<feature type="region of interest" description="Disordered" evidence="1">
    <location>
        <begin position="341"/>
        <end position="376"/>
    </location>
</feature>
<dbReference type="AlphaFoldDB" id="A0A8H7S9L2"/>
<name>A0A8H7S9L2_9FUNG</name>
<evidence type="ECO:0000256" key="1">
    <source>
        <dbReference type="SAM" id="MobiDB-lite"/>
    </source>
</evidence>
<reference evidence="2 3" key="1">
    <citation type="submission" date="2020-12" db="EMBL/GenBank/DDBJ databases">
        <title>Metabolic potential, ecology and presence of endohyphal bacteria is reflected in genomic diversity of Mucoromycotina.</title>
        <authorList>
            <person name="Muszewska A."/>
            <person name="Okrasinska A."/>
            <person name="Steczkiewicz K."/>
            <person name="Drgas O."/>
            <person name="Orlowska M."/>
            <person name="Perlinska-Lenart U."/>
            <person name="Aleksandrzak-Piekarczyk T."/>
            <person name="Szatraj K."/>
            <person name="Zielenkiewicz U."/>
            <person name="Pilsyk S."/>
            <person name="Malc E."/>
            <person name="Mieczkowski P."/>
            <person name="Kruszewska J.S."/>
            <person name="Biernat P."/>
            <person name="Pawlowska J."/>
        </authorList>
    </citation>
    <scope>NUCLEOTIDE SEQUENCE [LARGE SCALE GENOMIC DNA]</scope>
    <source>
        <strain evidence="2 3">CBS 142.35</strain>
    </source>
</reference>
<proteinExistence type="predicted"/>
<dbReference type="Proteomes" id="UP000646827">
    <property type="component" value="Unassembled WGS sequence"/>
</dbReference>